<dbReference type="AlphaFoldDB" id="A0ABD1WTA3"/>
<keyword evidence="1" id="KW-0812">Transmembrane</keyword>
<protein>
    <submittedName>
        <fullName evidence="2">Uncharacterized protein</fullName>
    </submittedName>
</protein>
<reference evidence="3" key="1">
    <citation type="submission" date="2024-07" db="EMBL/GenBank/DDBJ databases">
        <title>Two chromosome-level genome assemblies of Korean endemic species Abeliophyllum distichum and Forsythia ovata (Oleaceae).</title>
        <authorList>
            <person name="Jang H."/>
        </authorList>
    </citation>
    <scope>NUCLEOTIDE SEQUENCE [LARGE SCALE GENOMIC DNA]</scope>
</reference>
<evidence type="ECO:0000256" key="1">
    <source>
        <dbReference type="SAM" id="Phobius"/>
    </source>
</evidence>
<gene>
    <name evidence="2" type="ORF">Fot_06541</name>
</gene>
<keyword evidence="1" id="KW-0472">Membrane</keyword>
<keyword evidence="1" id="KW-1133">Transmembrane helix</keyword>
<proteinExistence type="predicted"/>
<name>A0ABD1WTA3_9LAMI</name>
<evidence type="ECO:0000313" key="3">
    <source>
        <dbReference type="Proteomes" id="UP001604277"/>
    </source>
</evidence>
<feature type="transmembrane region" description="Helical" evidence="1">
    <location>
        <begin position="90"/>
        <end position="111"/>
    </location>
</feature>
<organism evidence="2 3">
    <name type="scientific">Forsythia ovata</name>
    <dbReference type="NCBI Taxonomy" id="205694"/>
    <lineage>
        <taxon>Eukaryota</taxon>
        <taxon>Viridiplantae</taxon>
        <taxon>Streptophyta</taxon>
        <taxon>Embryophyta</taxon>
        <taxon>Tracheophyta</taxon>
        <taxon>Spermatophyta</taxon>
        <taxon>Magnoliopsida</taxon>
        <taxon>eudicotyledons</taxon>
        <taxon>Gunneridae</taxon>
        <taxon>Pentapetalae</taxon>
        <taxon>asterids</taxon>
        <taxon>lamiids</taxon>
        <taxon>Lamiales</taxon>
        <taxon>Oleaceae</taxon>
        <taxon>Forsythieae</taxon>
        <taxon>Forsythia</taxon>
    </lineage>
</organism>
<keyword evidence="3" id="KW-1185">Reference proteome</keyword>
<sequence length="138" mass="15726">MWEMKFKNVEDKFGTGFEENEFKGGDLGDEFKEAQLGKSAANLSKILVFNWEICIGTLYYSSTIGYQCPKISAPGTLENSFCTVVSGNVIIIYDFAHIILLSLNAIAWIIYDSLEDIRETMFQKQLSMEYITATLHRR</sequence>
<evidence type="ECO:0000313" key="2">
    <source>
        <dbReference type="EMBL" id="KAL2552922.1"/>
    </source>
</evidence>
<accession>A0ABD1WTA3</accession>
<comment type="caution">
    <text evidence="2">The sequence shown here is derived from an EMBL/GenBank/DDBJ whole genome shotgun (WGS) entry which is preliminary data.</text>
</comment>
<dbReference type="EMBL" id="JBFOLJ010000002">
    <property type="protein sequence ID" value="KAL2552922.1"/>
    <property type="molecule type" value="Genomic_DNA"/>
</dbReference>
<dbReference type="Proteomes" id="UP001604277">
    <property type="component" value="Unassembled WGS sequence"/>
</dbReference>